<evidence type="ECO:0000313" key="1">
    <source>
        <dbReference type="Proteomes" id="UP000887576"/>
    </source>
</evidence>
<accession>A0AC34R2B6</accession>
<organism evidence="1 2">
    <name type="scientific">Panagrolaimus sp. JU765</name>
    <dbReference type="NCBI Taxonomy" id="591449"/>
    <lineage>
        <taxon>Eukaryota</taxon>
        <taxon>Metazoa</taxon>
        <taxon>Ecdysozoa</taxon>
        <taxon>Nematoda</taxon>
        <taxon>Chromadorea</taxon>
        <taxon>Rhabditida</taxon>
        <taxon>Tylenchina</taxon>
        <taxon>Panagrolaimomorpha</taxon>
        <taxon>Panagrolaimoidea</taxon>
        <taxon>Panagrolaimidae</taxon>
        <taxon>Panagrolaimus</taxon>
    </lineage>
</organism>
<name>A0AC34R2B6_9BILA</name>
<dbReference type="WBParaSite" id="JU765_v2.g282.t1">
    <property type="protein sequence ID" value="JU765_v2.g282.t1"/>
    <property type="gene ID" value="JU765_v2.g282"/>
</dbReference>
<sequence length="145" mass="16654">MCYKYMTQPKITFPNAQGVCSNENANLVSIHSKKEHDFVMNMTQDATAENYLIEGTFIGLQYVNSEWKWVDGTDLDYENWGPNRPQYPANAKADGALVYPDGIADYPPTWSQKWDDTTFDLLLNRFVCKKKPNLMFVGENLNINI</sequence>
<evidence type="ECO:0000313" key="2">
    <source>
        <dbReference type="WBParaSite" id="JU765_v2.g282.t1"/>
    </source>
</evidence>
<dbReference type="Proteomes" id="UP000887576">
    <property type="component" value="Unplaced"/>
</dbReference>
<protein>
    <submittedName>
        <fullName evidence="2">C-type lectin domain-containing protein</fullName>
    </submittedName>
</protein>
<reference evidence="2" key="1">
    <citation type="submission" date="2022-11" db="UniProtKB">
        <authorList>
            <consortium name="WormBaseParasite"/>
        </authorList>
    </citation>
    <scope>IDENTIFICATION</scope>
</reference>
<proteinExistence type="predicted"/>